<dbReference type="InParanoid" id="A0A2P6N6C0"/>
<dbReference type="InterPro" id="IPR027417">
    <property type="entry name" value="P-loop_NTPase"/>
</dbReference>
<dbReference type="FunFam" id="3.40.50.300:FF:000823">
    <property type="entry name" value="Small GTPase RAB, putative"/>
    <property type="match status" value="1"/>
</dbReference>
<dbReference type="SMART" id="SM00173">
    <property type="entry name" value="RAS"/>
    <property type="match status" value="1"/>
</dbReference>
<dbReference type="InterPro" id="IPR050227">
    <property type="entry name" value="Rab"/>
</dbReference>
<accession>A0A2P6N6C0</accession>
<keyword evidence="3" id="KW-0449">Lipoprotein</keyword>
<protein>
    <submittedName>
        <fullName evidence="5">Rab5/RabF-family small GTPase</fullName>
    </submittedName>
</protein>
<dbReference type="PROSITE" id="PS51420">
    <property type="entry name" value="RHO"/>
    <property type="match status" value="1"/>
</dbReference>
<dbReference type="EMBL" id="MDYQ01000182">
    <property type="protein sequence ID" value="PRP79502.1"/>
    <property type="molecule type" value="Genomic_DNA"/>
</dbReference>
<dbReference type="PANTHER" id="PTHR47977">
    <property type="entry name" value="RAS-RELATED PROTEIN RAB"/>
    <property type="match status" value="1"/>
</dbReference>
<dbReference type="Pfam" id="PF00071">
    <property type="entry name" value="Ras"/>
    <property type="match status" value="1"/>
</dbReference>
<dbReference type="AlphaFoldDB" id="A0A2P6N6C0"/>
<dbReference type="Gene3D" id="3.40.50.300">
    <property type="entry name" value="P-loop containing nucleotide triphosphate hydrolases"/>
    <property type="match status" value="1"/>
</dbReference>
<evidence type="ECO:0000256" key="3">
    <source>
        <dbReference type="ARBA" id="ARBA00023288"/>
    </source>
</evidence>
<keyword evidence="2" id="KW-0342">GTP-binding</keyword>
<name>A0A2P6N6C0_9EUKA</name>
<dbReference type="InterPro" id="IPR005225">
    <property type="entry name" value="Small_GTP-bd"/>
</dbReference>
<dbReference type="InterPro" id="IPR036047">
    <property type="entry name" value="F-box-like_dom_sf"/>
</dbReference>
<dbReference type="SUPFAM" id="SSF81383">
    <property type="entry name" value="F-box domain"/>
    <property type="match status" value="1"/>
</dbReference>
<dbReference type="CDD" id="cd01860">
    <property type="entry name" value="Rab5_related"/>
    <property type="match status" value="1"/>
</dbReference>
<sequence length="340" mass="38057">MGNVPSGEPSRPQESLRRAPTLSEIPLPGTDVWSNLQDDLILRILSFLTPLDLCRTVREVIRGQQNMVRGFFPASKFIQLRKPLYEAKCGMIYLNSAKNTSYKFWYQTEVTGKTTKALLLNPQTQRKCCVGVGNKDLAQATVKLASQQYEQMSPTQKLHEGAKLVMLGDSSAGKSSLVLRFCRGTFSPYHEATIGASFLVQQIVVDDVPVKFQIWDTAGSERFHSLAPMYYRGALAAVVVYDVTNHDSFEKVQKWVDELQAQRGDPPVIIIVGNKSDLIESKGREVKKELAQNLAADKGSLWMECSAKTGHNVVELFSAVGRKLCERAKAEEEQRAHRYE</sequence>
<gene>
    <name evidence="5" type="ORF">PROFUN_12870</name>
</gene>
<evidence type="ECO:0000256" key="2">
    <source>
        <dbReference type="ARBA" id="ARBA00023134"/>
    </source>
</evidence>
<dbReference type="PROSITE" id="PS51419">
    <property type="entry name" value="RAB"/>
    <property type="match status" value="1"/>
</dbReference>
<dbReference type="STRING" id="1890364.A0A2P6N6C0"/>
<comment type="caution">
    <text evidence="5">The sequence shown here is derived from an EMBL/GenBank/DDBJ whole genome shotgun (WGS) entry which is preliminary data.</text>
</comment>
<dbReference type="Proteomes" id="UP000241769">
    <property type="component" value="Unassembled WGS sequence"/>
</dbReference>
<dbReference type="NCBIfam" id="TIGR00231">
    <property type="entry name" value="small_GTP"/>
    <property type="match status" value="1"/>
</dbReference>
<dbReference type="GO" id="GO:0003924">
    <property type="term" value="F:GTPase activity"/>
    <property type="evidence" value="ECO:0007669"/>
    <property type="project" value="InterPro"/>
</dbReference>
<proteinExistence type="predicted"/>
<reference evidence="5 6" key="1">
    <citation type="journal article" date="2018" name="Genome Biol. Evol.">
        <title>Multiple Roots of Fruiting Body Formation in Amoebozoa.</title>
        <authorList>
            <person name="Hillmann F."/>
            <person name="Forbes G."/>
            <person name="Novohradska S."/>
            <person name="Ferling I."/>
            <person name="Riege K."/>
            <person name="Groth M."/>
            <person name="Westermann M."/>
            <person name="Marz M."/>
            <person name="Spaller T."/>
            <person name="Winckler T."/>
            <person name="Schaap P."/>
            <person name="Glockner G."/>
        </authorList>
    </citation>
    <scope>NUCLEOTIDE SEQUENCE [LARGE SCALE GENOMIC DNA]</scope>
    <source>
        <strain evidence="5 6">Jena</strain>
    </source>
</reference>
<dbReference type="GO" id="GO:0005525">
    <property type="term" value="F:GTP binding"/>
    <property type="evidence" value="ECO:0007669"/>
    <property type="project" value="UniProtKB-KW"/>
</dbReference>
<dbReference type="PRINTS" id="PR00449">
    <property type="entry name" value="RASTRNSFRMNG"/>
</dbReference>
<dbReference type="SMART" id="SM00174">
    <property type="entry name" value="RHO"/>
    <property type="match status" value="1"/>
</dbReference>
<evidence type="ECO:0000256" key="4">
    <source>
        <dbReference type="SAM" id="MobiDB-lite"/>
    </source>
</evidence>
<organism evidence="5 6">
    <name type="scientific">Planoprotostelium fungivorum</name>
    <dbReference type="NCBI Taxonomy" id="1890364"/>
    <lineage>
        <taxon>Eukaryota</taxon>
        <taxon>Amoebozoa</taxon>
        <taxon>Evosea</taxon>
        <taxon>Variosea</taxon>
        <taxon>Cavosteliida</taxon>
        <taxon>Cavosteliaceae</taxon>
        <taxon>Planoprotostelium</taxon>
    </lineage>
</organism>
<keyword evidence="1" id="KW-0547">Nucleotide-binding</keyword>
<dbReference type="SMART" id="SM00175">
    <property type="entry name" value="RAB"/>
    <property type="match status" value="1"/>
</dbReference>
<dbReference type="InterPro" id="IPR001806">
    <property type="entry name" value="Small_GTPase"/>
</dbReference>
<keyword evidence="6" id="KW-1185">Reference proteome</keyword>
<dbReference type="SUPFAM" id="SSF52540">
    <property type="entry name" value="P-loop containing nucleoside triphosphate hydrolases"/>
    <property type="match status" value="1"/>
</dbReference>
<dbReference type="PROSITE" id="PS51421">
    <property type="entry name" value="RAS"/>
    <property type="match status" value="1"/>
</dbReference>
<dbReference type="PROSITE" id="PS51417">
    <property type="entry name" value="ARF"/>
    <property type="match status" value="1"/>
</dbReference>
<evidence type="ECO:0000313" key="6">
    <source>
        <dbReference type="Proteomes" id="UP000241769"/>
    </source>
</evidence>
<evidence type="ECO:0000313" key="5">
    <source>
        <dbReference type="EMBL" id="PRP79502.1"/>
    </source>
</evidence>
<dbReference type="SMART" id="SM00176">
    <property type="entry name" value="RAN"/>
    <property type="match status" value="1"/>
</dbReference>
<feature type="region of interest" description="Disordered" evidence="4">
    <location>
        <begin position="1"/>
        <end position="20"/>
    </location>
</feature>
<evidence type="ECO:0000256" key="1">
    <source>
        <dbReference type="ARBA" id="ARBA00022741"/>
    </source>
</evidence>